<dbReference type="InterPro" id="IPR004843">
    <property type="entry name" value="Calcineurin-like_PHP"/>
</dbReference>
<dbReference type="SUPFAM" id="SSF56300">
    <property type="entry name" value="Metallo-dependent phosphatases"/>
    <property type="match status" value="1"/>
</dbReference>
<comment type="caution">
    <text evidence="3">The sequence shown here is derived from an EMBL/GenBank/DDBJ whole genome shotgun (WGS) entry which is preliminary data.</text>
</comment>
<name>U6R9F3_9BACT</name>
<dbReference type="eggNOG" id="COG1409">
    <property type="taxonomic scope" value="Bacteria"/>
</dbReference>
<keyword evidence="4" id="KW-1185">Reference proteome</keyword>
<organism evidence="3 4">
    <name type="scientific">Phocaeicola massiliensis B84634 = Timone 84634 = DSM 17679 = JCM 13223</name>
    <dbReference type="NCBI Taxonomy" id="1121098"/>
    <lineage>
        <taxon>Bacteria</taxon>
        <taxon>Pseudomonadati</taxon>
        <taxon>Bacteroidota</taxon>
        <taxon>Bacteroidia</taxon>
        <taxon>Bacteroidales</taxon>
        <taxon>Bacteroidaceae</taxon>
        <taxon>Phocaeicola</taxon>
    </lineage>
</organism>
<dbReference type="Gene3D" id="3.60.21.10">
    <property type="match status" value="1"/>
</dbReference>
<feature type="domain" description="Calcineurin-like phosphoesterase" evidence="2">
    <location>
        <begin position="38"/>
        <end position="243"/>
    </location>
</feature>
<dbReference type="OrthoDB" id="9816081at2"/>
<dbReference type="PANTHER" id="PTHR43143">
    <property type="entry name" value="METALLOPHOSPHOESTERASE, CALCINEURIN SUPERFAMILY"/>
    <property type="match status" value="1"/>
</dbReference>
<dbReference type="HOGENOM" id="CLU_076058_0_0_10"/>
<dbReference type="GeneID" id="60060365"/>
<dbReference type="AlphaFoldDB" id="U6R9F3"/>
<dbReference type="STRING" id="1121098.HMPREF1534_03757"/>
<keyword evidence="1" id="KW-0732">Signal</keyword>
<evidence type="ECO:0000313" key="3">
    <source>
        <dbReference type="EMBL" id="EOA52331.1"/>
    </source>
</evidence>
<dbReference type="PANTHER" id="PTHR43143:SF1">
    <property type="entry name" value="SERINE_THREONINE-PROTEIN PHOSPHATASE CPPED1"/>
    <property type="match status" value="1"/>
</dbReference>
<dbReference type="Pfam" id="PF00149">
    <property type="entry name" value="Metallophos"/>
    <property type="match status" value="1"/>
</dbReference>
<dbReference type="InterPro" id="IPR051918">
    <property type="entry name" value="STPP_CPPED1"/>
</dbReference>
<proteinExistence type="predicted"/>
<evidence type="ECO:0000259" key="2">
    <source>
        <dbReference type="Pfam" id="PF00149"/>
    </source>
</evidence>
<dbReference type="GO" id="GO:0016787">
    <property type="term" value="F:hydrolase activity"/>
    <property type="evidence" value="ECO:0007669"/>
    <property type="project" value="InterPro"/>
</dbReference>
<dbReference type="PROSITE" id="PS51257">
    <property type="entry name" value="PROKAR_LIPOPROTEIN"/>
    <property type="match status" value="1"/>
</dbReference>
<dbReference type="RefSeq" id="WP_005945040.1">
    <property type="nucleotide sequence ID" value="NZ_KB890319.1"/>
</dbReference>
<dbReference type="PATRIC" id="fig|1121098.3.peg.3838"/>
<dbReference type="Proteomes" id="UP000017831">
    <property type="component" value="Unassembled WGS sequence"/>
</dbReference>
<accession>U6R9F3</accession>
<feature type="chain" id="PRO_5004676353" description="Calcineurin-like phosphoesterase domain-containing protein" evidence="1">
    <location>
        <begin position="26"/>
        <end position="302"/>
    </location>
</feature>
<sequence length="302" mass="34371">MKKNCLNWFLSAAFLFLLGSCANKVKPGQEPEVKEKFTFAYFTDVHLNKDNRGNGDVALRMALSDAKNKRVDFILFGGDNADTDALGDAEHTADSLHERFKSIVDEAGIPLYFTIGNHDRYYRRNGETDTLGFGLFEKYFGNTFGSFDHKGVHFITLNGLFPCEKGPYSVSPEEMEWLKSDLQKVGKEVPVVVSIHVPMLSLYYPVVEGNFKGADMICNTKDVFEVLNGYNVQLVLQGHQHIYEQIQERNRWFVTAGAVSAYWWGGAFLETEEGYLLVRVDENNRFSWEYVDYGWSVGNNNN</sequence>
<dbReference type="EMBL" id="AQHY01000040">
    <property type="protein sequence ID" value="EOA52331.1"/>
    <property type="molecule type" value="Genomic_DNA"/>
</dbReference>
<feature type="signal peptide" evidence="1">
    <location>
        <begin position="1"/>
        <end position="25"/>
    </location>
</feature>
<reference evidence="3 4" key="1">
    <citation type="submission" date="2013-04" db="EMBL/GenBank/DDBJ databases">
        <title>The Genome Sequence of Bacteroides massiliensis DSM 17679.</title>
        <authorList>
            <consortium name="The Broad Institute Genomics Platform"/>
            <person name="Earl A."/>
            <person name="Ward D."/>
            <person name="Feldgarden M."/>
            <person name="Gevers D."/>
            <person name="Martens E."/>
            <person name="Fenner L."/>
            <person name="Roux V."/>
            <person name="Mallet M.N."/>
            <person name="Raoult D."/>
            <person name="Walker B."/>
            <person name="Young S."/>
            <person name="Zeng Q."/>
            <person name="Gargeya S."/>
            <person name="Fitzgerald M."/>
            <person name="Haas B."/>
            <person name="Abouelleil A."/>
            <person name="Allen A.W."/>
            <person name="Alvarado L."/>
            <person name="Arachchi H.M."/>
            <person name="Berlin A.M."/>
            <person name="Chapman S.B."/>
            <person name="Gainer-Dewar J."/>
            <person name="Goldberg J."/>
            <person name="Griggs A."/>
            <person name="Gujja S."/>
            <person name="Hansen M."/>
            <person name="Howarth C."/>
            <person name="Imamovic A."/>
            <person name="Ireland A."/>
            <person name="Larimer J."/>
            <person name="McCowan C."/>
            <person name="Murphy C."/>
            <person name="Pearson M."/>
            <person name="Poon T.W."/>
            <person name="Priest M."/>
            <person name="Roberts A."/>
            <person name="Saif S."/>
            <person name="Shea T."/>
            <person name="Sisk P."/>
            <person name="Sykes S."/>
            <person name="Wortman J."/>
            <person name="Nusbaum C."/>
            <person name="Birren B."/>
        </authorList>
    </citation>
    <scope>NUCLEOTIDE SEQUENCE [LARGE SCALE GENOMIC DNA]</scope>
    <source>
        <strain evidence="4">B84634 / Timone 84634 / DSM 17679 / JCM 13223</strain>
    </source>
</reference>
<dbReference type="InterPro" id="IPR029052">
    <property type="entry name" value="Metallo-depent_PP-like"/>
</dbReference>
<protein>
    <recommendedName>
        <fullName evidence="2">Calcineurin-like phosphoesterase domain-containing protein</fullName>
    </recommendedName>
</protein>
<gene>
    <name evidence="3" type="ORF">HMPREF1534_03757</name>
</gene>
<evidence type="ECO:0000313" key="4">
    <source>
        <dbReference type="Proteomes" id="UP000017831"/>
    </source>
</evidence>
<evidence type="ECO:0000256" key="1">
    <source>
        <dbReference type="SAM" id="SignalP"/>
    </source>
</evidence>